<proteinExistence type="predicted"/>
<gene>
    <name evidence="1" type="ORF">rCG_46024</name>
</gene>
<organism evidence="1 2">
    <name type="scientific">Rattus norvegicus</name>
    <name type="common">Rat</name>
    <dbReference type="NCBI Taxonomy" id="10116"/>
    <lineage>
        <taxon>Eukaryota</taxon>
        <taxon>Metazoa</taxon>
        <taxon>Chordata</taxon>
        <taxon>Craniata</taxon>
        <taxon>Vertebrata</taxon>
        <taxon>Euteleostomi</taxon>
        <taxon>Mammalia</taxon>
        <taxon>Eutheria</taxon>
        <taxon>Euarchontoglires</taxon>
        <taxon>Glires</taxon>
        <taxon>Rodentia</taxon>
        <taxon>Myomorpha</taxon>
        <taxon>Muroidea</taxon>
        <taxon>Muridae</taxon>
        <taxon>Murinae</taxon>
        <taxon>Rattus</taxon>
    </lineage>
</organism>
<sequence>MMQKKFILKQSQENNWVGSCSKEIILLCSKAFPTSSGQAWERLRRGSGAAGDYIYSSCFTCTFSLG</sequence>
<reference evidence="1 2" key="1">
    <citation type="submission" date="2005-09" db="EMBL/GenBank/DDBJ databases">
        <authorList>
            <person name="Mural R.J."/>
            <person name="Li P.W."/>
            <person name="Adams M.D."/>
            <person name="Amanatides P.G."/>
            <person name="Baden-Tillson H."/>
            <person name="Barnstead M."/>
            <person name="Chin S.H."/>
            <person name="Dew I."/>
            <person name="Evans C.A."/>
            <person name="Ferriera S."/>
            <person name="Flanigan M."/>
            <person name="Fosler C."/>
            <person name="Glodek A."/>
            <person name="Gu Z."/>
            <person name="Holt R.A."/>
            <person name="Jennings D."/>
            <person name="Kraft C.L."/>
            <person name="Lu F."/>
            <person name="Nguyen T."/>
            <person name="Nusskern D.R."/>
            <person name="Pfannkoch C.M."/>
            <person name="Sitter C."/>
            <person name="Sutton G.G."/>
            <person name="Venter J.C."/>
            <person name="Wang Z."/>
            <person name="Woodage T."/>
            <person name="Zheng X.H."/>
            <person name="Zhong F."/>
        </authorList>
    </citation>
    <scope>NUCLEOTIDE SEQUENCE [LARGE SCALE GENOMIC DNA]</scope>
    <source>
        <strain>BN</strain>
        <strain evidence="2">Sprague-Dawley</strain>
    </source>
</reference>
<evidence type="ECO:0000313" key="1">
    <source>
        <dbReference type="EMBL" id="EDM09766.1"/>
    </source>
</evidence>
<dbReference type="Proteomes" id="UP000234681">
    <property type="component" value="Chromosome 13"/>
</dbReference>
<dbReference type="EMBL" id="CH473958">
    <property type="protein sequence ID" value="EDM09766.1"/>
    <property type="molecule type" value="Genomic_DNA"/>
</dbReference>
<protein>
    <submittedName>
        <fullName evidence="1">RCG46024, isoform CRA_b</fullName>
    </submittedName>
</protein>
<accession>A6IC82</accession>
<dbReference type="AlphaFoldDB" id="A6IC82"/>
<evidence type="ECO:0000313" key="2">
    <source>
        <dbReference type="Proteomes" id="UP000234681"/>
    </source>
</evidence>
<name>A6IC82_RAT</name>